<dbReference type="InterPro" id="IPR043128">
    <property type="entry name" value="Rev_trsase/Diguanyl_cyclase"/>
</dbReference>
<sequence length="451" mass="52751">MLRRVNDYVRSEEAFRDTELPKGEFQKKEVFNHSPQQNDRTQRNMYGNAYRRPDHKAPHRPQEHHALYVAPYRPPQDFRRPRDNIIIFTLESLLKKQLELALESGKLNHLVKDIRQKGKGGQKGSDSQKGKIIYMVRHQGEDQKIKSMLVDEEWMNVPITFPLVAAGDLSSEALVVEAKIEGYLVWRIHVDEGASIGIMLASKISGDPDHRHLRMPKVEKKMHDRRAGIRGEARRNKFYRISAYQSDISKTIGHDRREPFDGRIYATQRPSQKKPRLTPVRQKRIVLSPEKSRVVTKEVAEWLKVGIVRPNINSAFPKDYYPLLEIDLKIGSSVFWIHTRDITRFQTTKEDGEKMTFYTDQRAFCYTKMPFRLKNTGATYQRLVDSAFHSQIGRNLEAYVDDMVVKSKTEREMIVDMAEIFDNLCRINMKLTPKMLIWCGKRKILWLHGYI</sequence>
<evidence type="ECO:0000313" key="2">
    <source>
        <dbReference type="EMBL" id="GJS90668.1"/>
    </source>
</evidence>
<evidence type="ECO:0000313" key="3">
    <source>
        <dbReference type="Proteomes" id="UP001151760"/>
    </source>
</evidence>
<dbReference type="Gene3D" id="3.30.70.270">
    <property type="match status" value="1"/>
</dbReference>
<reference evidence="2" key="1">
    <citation type="journal article" date="2022" name="Int. J. Mol. Sci.">
        <title>Draft Genome of Tanacetum Coccineum: Genomic Comparison of Closely Related Tanacetum-Family Plants.</title>
        <authorList>
            <person name="Yamashiro T."/>
            <person name="Shiraishi A."/>
            <person name="Nakayama K."/>
            <person name="Satake H."/>
        </authorList>
    </citation>
    <scope>NUCLEOTIDE SEQUENCE</scope>
</reference>
<name>A0ABQ4ZPE3_9ASTR</name>
<dbReference type="InterPro" id="IPR043502">
    <property type="entry name" value="DNA/RNA_pol_sf"/>
</dbReference>
<dbReference type="PANTHER" id="PTHR24559">
    <property type="entry name" value="TRANSPOSON TY3-I GAG-POL POLYPROTEIN"/>
    <property type="match status" value="1"/>
</dbReference>
<dbReference type="CDD" id="cd01647">
    <property type="entry name" value="RT_LTR"/>
    <property type="match status" value="1"/>
</dbReference>
<dbReference type="EMBL" id="BQNB010011445">
    <property type="protein sequence ID" value="GJS90668.1"/>
    <property type="molecule type" value="Genomic_DNA"/>
</dbReference>
<reference evidence="2" key="2">
    <citation type="submission" date="2022-01" db="EMBL/GenBank/DDBJ databases">
        <authorList>
            <person name="Yamashiro T."/>
            <person name="Shiraishi A."/>
            <person name="Satake H."/>
            <person name="Nakayama K."/>
        </authorList>
    </citation>
    <scope>NUCLEOTIDE SEQUENCE</scope>
</reference>
<proteinExistence type="predicted"/>
<feature type="domain" description="Reverse transcriptase" evidence="1">
    <location>
        <begin position="354"/>
        <end position="434"/>
    </location>
</feature>
<dbReference type="Proteomes" id="UP001151760">
    <property type="component" value="Unassembled WGS sequence"/>
</dbReference>
<evidence type="ECO:0000259" key="1">
    <source>
        <dbReference type="Pfam" id="PF00078"/>
    </source>
</evidence>
<dbReference type="Gene3D" id="3.10.10.10">
    <property type="entry name" value="HIV Type 1 Reverse Transcriptase, subunit A, domain 1"/>
    <property type="match status" value="1"/>
</dbReference>
<organism evidence="2 3">
    <name type="scientific">Tanacetum coccineum</name>
    <dbReference type="NCBI Taxonomy" id="301880"/>
    <lineage>
        <taxon>Eukaryota</taxon>
        <taxon>Viridiplantae</taxon>
        <taxon>Streptophyta</taxon>
        <taxon>Embryophyta</taxon>
        <taxon>Tracheophyta</taxon>
        <taxon>Spermatophyta</taxon>
        <taxon>Magnoliopsida</taxon>
        <taxon>eudicotyledons</taxon>
        <taxon>Gunneridae</taxon>
        <taxon>Pentapetalae</taxon>
        <taxon>asterids</taxon>
        <taxon>campanulids</taxon>
        <taxon>Asterales</taxon>
        <taxon>Asteraceae</taxon>
        <taxon>Asteroideae</taxon>
        <taxon>Anthemideae</taxon>
        <taxon>Anthemidinae</taxon>
        <taxon>Tanacetum</taxon>
    </lineage>
</organism>
<protein>
    <recommendedName>
        <fullName evidence="1">Reverse transcriptase domain-containing protein</fullName>
    </recommendedName>
</protein>
<dbReference type="Pfam" id="PF00078">
    <property type="entry name" value="RVT_1"/>
    <property type="match status" value="1"/>
</dbReference>
<accession>A0ABQ4ZPE3</accession>
<keyword evidence="3" id="KW-1185">Reference proteome</keyword>
<dbReference type="SUPFAM" id="SSF56672">
    <property type="entry name" value="DNA/RNA polymerases"/>
    <property type="match status" value="1"/>
</dbReference>
<gene>
    <name evidence="2" type="ORF">Tco_0773304</name>
</gene>
<comment type="caution">
    <text evidence="2">The sequence shown here is derived from an EMBL/GenBank/DDBJ whole genome shotgun (WGS) entry which is preliminary data.</text>
</comment>
<dbReference type="PANTHER" id="PTHR24559:SF444">
    <property type="entry name" value="REVERSE TRANSCRIPTASE DOMAIN-CONTAINING PROTEIN"/>
    <property type="match status" value="1"/>
</dbReference>
<dbReference type="InterPro" id="IPR053134">
    <property type="entry name" value="RNA-dir_DNA_polymerase"/>
</dbReference>
<dbReference type="InterPro" id="IPR000477">
    <property type="entry name" value="RT_dom"/>
</dbReference>